<dbReference type="AlphaFoldDB" id="A0A0F9S9T6"/>
<proteinExistence type="predicted"/>
<accession>A0A0F9S9T6</accession>
<sequence>MDLTIYLNKKVQIILTNEFTYIGKCISADEDSITIIDKNNSNVSLKKSIIATILEVGE</sequence>
<name>A0A0F9S9T6_9ZZZZ</name>
<evidence type="ECO:0008006" key="2">
    <source>
        <dbReference type="Google" id="ProtNLM"/>
    </source>
</evidence>
<reference evidence="1" key="1">
    <citation type="journal article" date="2015" name="Nature">
        <title>Complex archaea that bridge the gap between prokaryotes and eukaryotes.</title>
        <authorList>
            <person name="Spang A."/>
            <person name="Saw J.H."/>
            <person name="Jorgensen S.L."/>
            <person name="Zaremba-Niedzwiedzka K."/>
            <person name="Martijn J."/>
            <person name="Lind A.E."/>
            <person name="van Eijk R."/>
            <person name="Schleper C."/>
            <person name="Guy L."/>
            <person name="Ettema T.J."/>
        </authorList>
    </citation>
    <scope>NUCLEOTIDE SEQUENCE</scope>
</reference>
<protein>
    <recommendedName>
        <fullName evidence="2">LSM domain-containing protein</fullName>
    </recommendedName>
</protein>
<organism evidence="1">
    <name type="scientific">marine sediment metagenome</name>
    <dbReference type="NCBI Taxonomy" id="412755"/>
    <lineage>
        <taxon>unclassified sequences</taxon>
        <taxon>metagenomes</taxon>
        <taxon>ecological metagenomes</taxon>
    </lineage>
</organism>
<evidence type="ECO:0000313" key="1">
    <source>
        <dbReference type="EMBL" id="KKN59052.1"/>
    </source>
</evidence>
<comment type="caution">
    <text evidence="1">The sequence shown here is derived from an EMBL/GenBank/DDBJ whole genome shotgun (WGS) entry which is preliminary data.</text>
</comment>
<dbReference type="EMBL" id="LAZR01000741">
    <property type="protein sequence ID" value="KKN59052.1"/>
    <property type="molecule type" value="Genomic_DNA"/>
</dbReference>
<gene>
    <name evidence="1" type="ORF">LCGC14_0546070</name>
</gene>